<protein>
    <submittedName>
        <fullName evidence="1">Uncharacterized protein</fullName>
    </submittedName>
</protein>
<dbReference type="Proteomes" id="UP000175971">
    <property type="component" value="Unassembled WGS sequence"/>
</dbReference>
<evidence type="ECO:0000313" key="1">
    <source>
        <dbReference type="EMBL" id="OEV15816.1"/>
    </source>
</evidence>
<evidence type="ECO:0000313" key="2">
    <source>
        <dbReference type="Proteomes" id="UP000175971"/>
    </source>
</evidence>
<keyword evidence="2" id="KW-1185">Reference proteome</keyword>
<sequence length="524" mass="56588">MTDQFPGWVALRGWQREMAEGMVTVSGKGQTPDLVDGPGWSRPGLDVAAGRYPLSVERHVGRMVDHLVPGVTTLTPHARYYALHGLVAAQADAEDLTVPAAQTLLRRAEVALAAVSFAHHPQALEWLPRAHGVDALARRLHSGTVTMSEAEAPGKNGYVGNSWGFWAPYAGSEVALGILGAGPMPVPGPRLETAALRAGLGGLLDLAAEDTLNVDDLAPFGDRLCVCVGGEHPDGAWLANLMCEPGAPAEAGSRSATRRQTIQLLTRVVATHPVRYFTRDIGHVLAFGDFLTTDPVTSGIDAAGAWRGVVLRNYSVGAWRRLWSWLVEQVDGLVPIEEVADRFAAELPDMTVDAFLSSLPATQSTTGAPLPAEHDLRSAGDPLPVAELRVLAASARRVDELTGRARDAFLGQRGVELGPEWVQRRLDEARPMKLRDVARRLTYDLVARSQRIALAKARRRADGTLWLPTRLHERGGLLYRTSQEGRGDVGLRLDQLGTVLATCGVLRYHDQHWSVTSSGRALVD</sequence>
<reference evidence="1 2" key="1">
    <citation type="journal article" date="2016" name="Front. Microbiol.">
        <title>Comparative Genomics Analysis of Streptomyces Species Reveals Their Adaptation to the Marine Environment and Their Diversity at the Genomic Level.</title>
        <authorList>
            <person name="Tian X."/>
            <person name="Zhang Z."/>
            <person name="Yang T."/>
            <person name="Chen M."/>
            <person name="Li J."/>
            <person name="Chen F."/>
            <person name="Yang J."/>
            <person name="Li W."/>
            <person name="Zhang B."/>
            <person name="Zhang Z."/>
            <person name="Wu J."/>
            <person name="Zhang C."/>
            <person name="Long L."/>
            <person name="Xiao J."/>
        </authorList>
    </citation>
    <scope>NUCLEOTIDE SEQUENCE [LARGE SCALE GENOMIC DNA]</scope>
    <source>
        <strain evidence="1 2">SCSIO M10372</strain>
    </source>
</reference>
<name>A0A1E7LHZ6_9ACTN</name>
<dbReference type="AlphaFoldDB" id="A0A1E7LHZ6"/>
<gene>
    <name evidence="1" type="ORF">AN221_36080</name>
</gene>
<comment type="caution">
    <text evidence="1">The sequence shown here is derived from an EMBL/GenBank/DDBJ whole genome shotgun (WGS) entry which is preliminary data.</text>
</comment>
<dbReference type="PATRIC" id="fig|518642.7.peg.7399"/>
<accession>A0A1E7LHZ6</accession>
<proteinExistence type="predicted"/>
<organism evidence="1 2">
    <name type="scientific">Streptomyces nanshensis</name>
    <dbReference type="NCBI Taxonomy" id="518642"/>
    <lineage>
        <taxon>Bacteria</taxon>
        <taxon>Bacillati</taxon>
        <taxon>Actinomycetota</taxon>
        <taxon>Actinomycetes</taxon>
        <taxon>Kitasatosporales</taxon>
        <taxon>Streptomycetaceae</taxon>
        <taxon>Streptomyces</taxon>
    </lineage>
</organism>
<dbReference type="EMBL" id="LJGZ01000106">
    <property type="protein sequence ID" value="OEV15816.1"/>
    <property type="molecule type" value="Genomic_DNA"/>
</dbReference>